<reference evidence="10 11" key="1">
    <citation type="journal article" date="2004" name="Syst. Appl. Microbiol.">
        <title>Cryptoendolithic actinomycetes from antarctic sandstone rock samples: Micromonospora endolithica sp. nov. and two isolates related to Micromonospora coerulea Jensen 1932.</title>
        <authorList>
            <person name="Hirsch P."/>
            <person name="Mevs U."/>
            <person name="Kroppenstedt R.M."/>
            <person name="Schumann P."/>
            <person name="Stackebrandt E."/>
        </authorList>
    </citation>
    <scope>NUCLEOTIDE SEQUENCE [LARGE SCALE GENOMIC DNA]</scope>
    <source>
        <strain evidence="10 11">JCM 12677</strain>
    </source>
</reference>
<dbReference type="InterPro" id="IPR050131">
    <property type="entry name" value="Peptidase_S8_subtilisin-like"/>
</dbReference>
<dbReference type="SUPFAM" id="SSF52743">
    <property type="entry name" value="Subtilisin-like"/>
    <property type="match status" value="1"/>
</dbReference>
<evidence type="ECO:0000259" key="9">
    <source>
        <dbReference type="Pfam" id="PF05922"/>
    </source>
</evidence>
<dbReference type="Gene3D" id="3.40.50.200">
    <property type="entry name" value="Peptidase S8/S53 domain"/>
    <property type="match status" value="1"/>
</dbReference>
<proteinExistence type="inferred from homology"/>
<keyword evidence="11" id="KW-1185">Reference proteome</keyword>
<feature type="active site" description="Charge relay system" evidence="5">
    <location>
        <position position="178"/>
    </location>
</feature>
<evidence type="ECO:0000256" key="5">
    <source>
        <dbReference type="PROSITE-ProRule" id="PRU01240"/>
    </source>
</evidence>
<dbReference type="InterPro" id="IPR000209">
    <property type="entry name" value="Peptidase_S8/S53_dom"/>
</dbReference>
<dbReference type="GO" id="GO:0004252">
    <property type="term" value="F:serine-type endopeptidase activity"/>
    <property type="evidence" value="ECO:0007669"/>
    <property type="project" value="UniProtKB-UniRule"/>
</dbReference>
<comment type="similarity">
    <text evidence="1 5 6">Belongs to the peptidase S8 family.</text>
</comment>
<dbReference type="PROSITE" id="PS00136">
    <property type="entry name" value="SUBTILASE_ASP"/>
    <property type="match status" value="1"/>
</dbReference>
<feature type="chain" id="PRO_5038611398" evidence="7">
    <location>
        <begin position="46"/>
        <end position="707"/>
    </location>
</feature>
<feature type="active site" description="Charge relay system" evidence="5">
    <location>
        <position position="372"/>
    </location>
</feature>
<evidence type="ECO:0000256" key="7">
    <source>
        <dbReference type="SAM" id="SignalP"/>
    </source>
</evidence>
<dbReference type="InterPro" id="IPR008999">
    <property type="entry name" value="Actin-crosslinking"/>
</dbReference>
<evidence type="ECO:0000313" key="10">
    <source>
        <dbReference type="EMBL" id="RKN46323.1"/>
    </source>
</evidence>
<dbReference type="InterPro" id="IPR023828">
    <property type="entry name" value="Peptidase_S8_Ser-AS"/>
</dbReference>
<dbReference type="PRINTS" id="PR00723">
    <property type="entry name" value="SUBTILISIN"/>
</dbReference>
<accession>A0A3A9ZDG7</accession>
<organism evidence="10 11">
    <name type="scientific">Micromonospora endolithica</name>
    <dbReference type="NCBI Taxonomy" id="230091"/>
    <lineage>
        <taxon>Bacteria</taxon>
        <taxon>Bacillati</taxon>
        <taxon>Actinomycetota</taxon>
        <taxon>Actinomycetes</taxon>
        <taxon>Micromonosporales</taxon>
        <taxon>Micromonosporaceae</taxon>
        <taxon>Micromonospora</taxon>
    </lineage>
</organism>
<dbReference type="Pfam" id="PF05922">
    <property type="entry name" value="Inhibitor_I9"/>
    <property type="match status" value="1"/>
</dbReference>
<feature type="domain" description="Peptidase S8/S53" evidence="8">
    <location>
        <begin position="176"/>
        <end position="408"/>
    </location>
</feature>
<keyword evidence="4 5" id="KW-0720">Serine protease</keyword>
<evidence type="ECO:0000256" key="4">
    <source>
        <dbReference type="ARBA" id="ARBA00022825"/>
    </source>
</evidence>
<dbReference type="GO" id="GO:0005615">
    <property type="term" value="C:extracellular space"/>
    <property type="evidence" value="ECO:0007669"/>
    <property type="project" value="TreeGrafter"/>
</dbReference>
<dbReference type="CDD" id="cd23342">
    <property type="entry name" value="beta-trefoil_FSCN_ZgPorA-like"/>
    <property type="match status" value="1"/>
</dbReference>
<dbReference type="Proteomes" id="UP000281726">
    <property type="component" value="Unassembled WGS sequence"/>
</dbReference>
<feature type="signal peptide" evidence="7">
    <location>
        <begin position="1"/>
        <end position="45"/>
    </location>
</feature>
<sequence>MWISFSRGDHVKIRRGVLRRTAVAGLALATLTTVTTTLAASPAMAEPTRPDPAKVRGVPEAAAVPDQYIVVLKDKKAKAVEVKSAASALAEKNGGTVRKVFSKALNGYSAKMTKLQAARLAADPDVAYVEQVQRVFASDTQSNPPSWGLDRIDQVRPVFDRSYTYATDASDVTAYIVDTGMDIAHRDFGGRASHGYDFIDNDAVADDPCDGHGTHVAGTVGGTKYGVAKNVKLVALRVIGCPMPDGSPGSGTTVELLAAIDWIATNADGPSVVNMSLGFGGRVTSVEDAISASIAKGIHYVVAAGNEDDDACRYTPAAVPGAITVGATDRFDFRADFSNFGRCVDVFAPGVAIHSSMIGPNAYESAIYSGTSMASPHVAGAAALLLAQNPTWTPQQVRDRLVTRAVSGAVHDPRGALDRLLHVGDAPVARSSFGLRARSNGKVVAAESGGTKPLVARSSALGPWEKLDVVDAGSGYVALKARVNGKFVAAESAGAKPLIARSAAVGPWEKFQLLHNSDGSVSLKAVINGKFVTAANATSPLIASKTSVSTAEKFDFEAPNPIVSIKAHANNKFVVAESAGAKPLIARSATVRAWEQFELVRREINESGFRYYVTGFRALINGKFVKADSAGAKPLIANGAALGEWESFYVHDNLPDGSVKLVAWIDGEAVKAEGGGTRPLIANRWVDWSNDKTLGLGQWESFTISAI</sequence>
<dbReference type="OrthoDB" id="9798386at2"/>
<feature type="active site" description="Charge relay system" evidence="5">
    <location>
        <position position="212"/>
    </location>
</feature>
<dbReference type="PROSITE" id="PS51892">
    <property type="entry name" value="SUBTILASE"/>
    <property type="match status" value="1"/>
</dbReference>
<evidence type="ECO:0000259" key="8">
    <source>
        <dbReference type="Pfam" id="PF00082"/>
    </source>
</evidence>
<dbReference type="Gene3D" id="2.80.10.50">
    <property type="match status" value="2"/>
</dbReference>
<gene>
    <name evidence="10" type="ORF">D7223_15515</name>
</gene>
<evidence type="ECO:0000256" key="2">
    <source>
        <dbReference type="ARBA" id="ARBA00022670"/>
    </source>
</evidence>
<dbReference type="Pfam" id="PF00082">
    <property type="entry name" value="Peptidase_S8"/>
    <property type="match status" value="1"/>
</dbReference>
<dbReference type="CDD" id="cd04077">
    <property type="entry name" value="Peptidases_S8_PCSK9_ProteinaseK_like"/>
    <property type="match status" value="1"/>
</dbReference>
<dbReference type="EMBL" id="RBAK01000005">
    <property type="protein sequence ID" value="RKN46323.1"/>
    <property type="molecule type" value="Genomic_DNA"/>
</dbReference>
<dbReference type="InterPro" id="IPR022398">
    <property type="entry name" value="Peptidase_S8_His-AS"/>
</dbReference>
<keyword evidence="3 5" id="KW-0378">Hydrolase</keyword>
<evidence type="ECO:0000256" key="3">
    <source>
        <dbReference type="ARBA" id="ARBA00022801"/>
    </source>
</evidence>
<dbReference type="SUPFAM" id="SSF54897">
    <property type="entry name" value="Protease propeptides/inhibitors"/>
    <property type="match status" value="1"/>
</dbReference>
<comment type="caution">
    <text evidence="10">The sequence shown here is derived from an EMBL/GenBank/DDBJ whole genome shotgun (WGS) entry which is preliminary data.</text>
</comment>
<feature type="domain" description="Inhibitor I9" evidence="9">
    <location>
        <begin position="67"/>
        <end position="133"/>
    </location>
</feature>
<evidence type="ECO:0000256" key="1">
    <source>
        <dbReference type="ARBA" id="ARBA00011073"/>
    </source>
</evidence>
<dbReference type="InterPro" id="IPR010259">
    <property type="entry name" value="S8pro/Inhibitor_I9"/>
</dbReference>
<protein>
    <submittedName>
        <fullName evidence="10">Peptidase S8</fullName>
    </submittedName>
</protein>
<dbReference type="InterPro" id="IPR015500">
    <property type="entry name" value="Peptidase_S8_subtilisin-rel"/>
</dbReference>
<dbReference type="PROSITE" id="PS00138">
    <property type="entry name" value="SUBTILASE_SER"/>
    <property type="match status" value="1"/>
</dbReference>
<dbReference type="InterPro" id="IPR034193">
    <property type="entry name" value="PCSK9_ProteinaseK-like"/>
</dbReference>
<name>A0A3A9ZDG7_9ACTN</name>
<dbReference type="InterPro" id="IPR023827">
    <property type="entry name" value="Peptidase_S8_Asp-AS"/>
</dbReference>
<evidence type="ECO:0000256" key="6">
    <source>
        <dbReference type="RuleBase" id="RU003355"/>
    </source>
</evidence>
<keyword evidence="7" id="KW-0732">Signal</keyword>
<evidence type="ECO:0000313" key="11">
    <source>
        <dbReference type="Proteomes" id="UP000281726"/>
    </source>
</evidence>
<dbReference type="PANTHER" id="PTHR43806">
    <property type="entry name" value="PEPTIDASE S8"/>
    <property type="match status" value="1"/>
</dbReference>
<dbReference type="PANTHER" id="PTHR43806:SF11">
    <property type="entry name" value="CEREVISIN-RELATED"/>
    <property type="match status" value="1"/>
</dbReference>
<dbReference type="Gene3D" id="3.30.70.80">
    <property type="entry name" value="Peptidase S8 propeptide/proteinase inhibitor I9"/>
    <property type="match status" value="1"/>
</dbReference>
<dbReference type="SUPFAM" id="SSF50405">
    <property type="entry name" value="Actin-crosslinking proteins"/>
    <property type="match status" value="2"/>
</dbReference>
<dbReference type="GO" id="GO:0006508">
    <property type="term" value="P:proteolysis"/>
    <property type="evidence" value="ECO:0007669"/>
    <property type="project" value="UniProtKB-KW"/>
</dbReference>
<dbReference type="InterPro" id="IPR037045">
    <property type="entry name" value="S8pro/Inhibitor_I9_sf"/>
</dbReference>
<dbReference type="AlphaFoldDB" id="A0A3A9ZDG7"/>
<dbReference type="PROSITE" id="PS00137">
    <property type="entry name" value="SUBTILASE_HIS"/>
    <property type="match status" value="1"/>
</dbReference>
<dbReference type="InterPro" id="IPR036852">
    <property type="entry name" value="Peptidase_S8/S53_dom_sf"/>
</dbReference>
<dbReference type="FunFam" id="3.40.50.200:FF:000014">
    <property type="entry name" value="Proteinase K"/>
    <property type="match status" value="1"/>
</dbReference>
<keyword evidence="2 5" id="KW-0645">Protease</keyword>
<dbReference type="CDD" id="cd00257">
    <property type="entry name" value="beta-trefoil_FSCN-like"/>
    <property type="match status" value="1"/>
</dbReference>